<dbReference type="Proteomes" id="UP001062846">
    <property type="component" value="Chromosome 10"/>
</dbReference>
<keyword evidence="2" id="KW-1185">Reference proteome</keyword>
<evidence type="ECO:0000313" key="2">
    <source>
        <dbReference type="Proteomes" id="UP001062846"/>
    </source>
</evidence>
<reference evidence="1" key="1">
    <citation type="submission" date="2022-02" db="EMBL/GenBank/DDBJ databases">
        <title>Plant Genome Project.</title>
        <authorList>
            <person name="Zhang R.-G."/>
        </authorList>
    </citation>
    <scope>NUCLEOTIDE SEQUENCE</scope>
    <source>
        <strain evidence="1">AT1</strain>
    </source>
</reference>
<dbReference type="EMBL" id="CM046397">
    <property type="protein sequence ID" value="KAI8534726.1"/>
    <property type="molecule type" value="Genomic_DNA"/>
</dbReference>
<protein>
    <submittedName>
        <fullName evidence="1">Uncharacterized protein</fullName>
    </submittedName>
</protein>
<proteinExistence type="predicted"/>
<sequence>MQEFLGAELELQLKSLPVLKKPSDYGPVRGRIFQTQWRIRGLEACGISLFEFLGLLFHSTLVLFGYL</sequence>
<organism evidence="1 2">
    <name type="scientific">Rhododendron molle</name>
    <name type="common">Chinese azalea</name>
    <name type="synonym">Azalea mollis</name>
    <dbReference type="NCBI Taxonomy" id="49168"/>
    <lineage>
        <taxon>Eukaryota</taxon>
        <taxon>Viridiplantae</taxon>
        <taxon>Streptophyta</taxon>
        <taxon>Embryophyta</taxon>
        <taxon>Tracheophyta</taxon>
        <taxon>Spermatophyta</taxon>
        <taxon>Magnoliopsida</taxon>
        <taxon>eudicotyledons</taxon>
        <taxon>Gunneridae</taxon>
        <taxon>Pentapetalae</taxon>
        <taxon>asterids</taxon>
        <taxon>Ericales</taxon>
        <taxon>Ericaceae</taxon>
        <taxon>Ericoideae</taxon>
        <taxon>Rhodoreae</taxon>
        <taxon>Rhododendron</taxon>
    </lineage>
</organism>
<evidence type="ECO:0000313" key="1">
    <source>
        <dbReference type="EMBL" id="KAI8534726.1"/>
    </source>
</evidence>
<name>A0ACC0M2E2_RHOML</name>
<accession>A0ACC0M2E2</accession>
<comment type="caution">
    <text evidence="1">The sequence shown here is derived from an EMBL/GenBank/DDBJ whole genome shotgun (WGS) entry which is preliminary data.</text>
</comment>
<gene>
    <name evidence="1" type="ORF">RHMOL_Rhmol10G0119200</name>
</gene>